<dbReference type="OrthoDB" id="1367865at2759"/>
<evidence type="ECO:0000256" key="2">
    <source>
        <dbReference type="ARBA" id="ARBA00022737"/>
    </source>
</evidence>
<dbReference type="InterPro" id="IPR015943">
    <property type="entry name" value="WD40/YVTN_repeat-like_dom_sf"/>
</dbReference>
<dbReference type="InParanoid" id="A0A0V1AZS1"/>
<comment type="caution">
    <text evidence="4">The sequence shown here is derived from an EMBL/GenBank/DDBJ whole genome shotgun (WGS) entry which is preliminary data.</text>
</comment>
<dbReference type="InterPro" id="IPR019775">
    <property type="entry name" value="WD40_repeat_CS"/>
</dbReference>
<dbReference type="InterPro" id="IPR001680">
    <property type="entry name" value="WD40_rpt"/>
</dbReference>
<evidence type="ECO:0000313" key="4">
    <source>
        <dbReference type="EMBL" id="KRY30279.1"/>
    </source>
</evidence>
<protein>
    <submittedName>
        <fullName evidence="4">WD repeat-containing protein 61</fullName>
    </submittedName>
</protein>
<dbReference type="PANTHER" id="PTHR19879:SF9">
    <property type="entry name" value="TRANSCRIPTION INITIATION FACTOR TFIID SUBUNIT 5"/>
    <property type="match status" value="1"/>
</dbReference>
<dbReference type="InterPro" id="IPR036322">
    <property type="entry name" value="WD40_repeat_dom_sf"/>
</dbReference>
<organism evidence="4 5">
    <name type="scientific">Trichinella spiralis</name>
    <name type="common">Trichina worm</name>
    <dbReference type="NCBI Taxonomy" id="6334"/>
    <lineage>
        <taxon>Eukaryota</taxon>
        <taxon>Metazoa</taxon>
        <taxon>Ecdysozoa</taxon>
        <taxon>Nematoda</taxon>
        <taxon>Enoplea</taxon>
        <taxon>Dorylaimia</taxon>
        <taxon>Trichinellida</taxon>
        <taxon>Trichinellidae</taxon>
        <taxon>Trichinella</taxon>
    </lineage>
</organism>
<evidence type="ECO:0000256" key="3">
    <source>
        <dbReference type="PROSITE-ProRule" id="PRU00221"/>
    </source>
</evidence>
<dbReference type="PROSITE" id="PS00678">
    <property type="entry name" value="WD_REPEATS_1"/>
    <property type="match status" value="1"/>
</dbReference>
<dbReference type="Pfam" id="PF00400">
    <property type="entry name" value="WD40"/>
    <property type="match status" value="5"/>
</dbReference>
<dbReference type="Gene3D" id="2.130.10.10">
    <property type="entry name" value="YVTN repeat-like/Quinoprotein amine dehydrogenase"/>
    <property type="match status" value="2"/>
</dbReference>
<dbReference type="PRINTS" id="PR00320">
    <property type="entry name" value="GPROTEINBRPT"/>
</dbReference>
<dbReference type="SMART" id="SM00320">
    <property type="entry name" value="WD40"/>
    <property type="match status" value="7"/>
</dbReference>
<evidence type="ECO:0000256" key="1">
    <source>
        <dbReference type="ARBA" id="ARBA00022574"/>
    </source>
</evidence>
<dbReference type="PANTHER" id="PTHR19879">
    <property type="entry name" value="TRANSCRIPTION INITIATION FACTOR TFIID"/>
    <property type="match status" value="1"/>
</dbReference>
<dbReference type="Proteomes" id="UP000054776">
    <property type="component" value="Unassembled WGS sequence"/>
</dbReference>
<dbReference type="eggNOG" id="KOG4155">
    <property type="taxonomic scope" value="Eukaryota"/>
</dbReference>
<dbReference type="EMBL" id="JYDH01000146">
    <property type="protein sequence ID" value="KRY30279.1"/>
    <property type="molecule type" value="Genomic_DNA"/>
</dbReference>
<dbReference type="CDD" id="cd00200">
    <property type="entry name" value="WD40"/>
    <property type="match status" value="1"/>
</dbReference>
<dbReference type="InterPro" id="IPR020472">
    <property type="entry name" value="WD40_PAC1"/>
</dbReference>
<feature type="repeat" description="WD" evidence="3">
    <location>
        <begin position="221"/>
        <end position="262"/>
    </location>
</feature>
<dbReference type="AlphaFoldDB" id="A0A0V1AZS1"/>
<feature type="non-terminal residue" evidence="4">
    <location>
        <position position="1"/>
    </location>
</feature>
<gene>
    <name evidence="4" type="primary">wdr61</name>
    <name evidence="4" type="ORF">T01_8483</name>
</gene>
<dbReference type="PROSITE" id="PS50082">
    <property type="entry name" value="WD_REPEATS_2"/>
    <property type="match status" value="2"/>
</dbReference>
<dbReference type="PROSITE" id="PS50294">
    <property type="entry name" value="WD_REPEATS_REGION"/>
    <property type="match status" value="2"/>
</dbReference>
<sequence>LSIFNTVIYLRENFWLYHGGFFTSKMFRLVHKVEDVHSDGILTSCWSRKGSEEYIVTAGLDNNMIVWQRERGRGFVATRLLEGHIGPVACTKATPDGRWDNCINACCVEKQFFKNMVSASTDNLMNVWDPTTGEQFSSIQCDPMENSLAVLSPDGDLVVTCSRHGKFLVFKMMTGERVYESESTTRYYYSLDYSPDGKYIAVGSNEGIVYLYDTESYQLIGSAHTRSIRGLTFSCDSKLLFSGSEDKNIKVWDIGSFPNVITSSYGHLSFVTDIAVSQNPDVFASASSDHTVKIWDMTTGRCIQTLADHVSHVWSANFNHDGTRLLSVSDDETMNFYREI</sequence>
<keyword evidence="1 3" id="KW-0853">WD repeat</keyword>
<evidence type="ECO:0000313" key="5">
    <source>
        <dbReference type="Proteomes" id="UP000054776"/>
    </source>
</evidence>
<keyword evidence="2" id="KW-0677">Repeat</keyword>
<reference evidence="4 5" key="1">
    <citation type="submission" date="2015-01" db="EMBL/GenBank/DDBJ databases">
        <title>Evolution of Trichinella species and genotypes.</title>
        <authorList>
            <person name="Korhonen P.K."/>
            <person name="Edoardo P."/>
            <person name="Giuseppe L.R."/>
            <person name="Gasser R.B."/>
        </authorList>
    </citation>
    <scope>NUCLEOTIDE SEQUENCE [LARGE SCALE GENOMIC DNA]</scope>
    <source>
        <strain evidence="4">ISS3</strain>
    </source>
</reference>
<dbReference type="SUPFAM" id="SSF50978">
    <property type="entry name" value="WD40 repeat-like"/>
    <property type="match status" value="1"/>
</dbReference>
<keyword evidence="5" id="KW-1185">Reference proteome</keyword>
<accession>A0A0V1AZS1</accession>
<dbReference type="STRING" id="6334.A0A0V1AZS1"/>
<feature type="repeat" description="WD" evidence="3">
    <location>
        <begin position="264"/>
        <end position="305"/>
    </location>
</feature>
<name>A0A0V1AZS1_TRISP</name>
<proteinExistence type="predicted"/>